<proteinExistence type="predicted"/>
<keyword evidence="2" id="KW-1185">Reference proteome</keyword>
<reference evidence="1 2" key="2">
    <citation type="submission" date="2020-03" db="EMBL/GenBank/DDBJ databases">
        <authorList>
            <person name="Ichikawa N."/>
            <person name="Kimura A."/>
            <person name="Kitahashi Y."/>
            <person name="Uohara A."/>
        </authorList>
    </citation>
    <scope>NUCLEOTIDE SEQUENCE [LARGE SCALE GENOMIC DNA]</scope>
    <source>
        <strain evidence="1 2">NBRC 107702</strain>
    </source>
</reference>
<evidence type="ECO:0000313" key="1">
    <source>
        <dbReference type="EMBL" id="BCB74850.1"/>
    </source>
</evidence>
<sequence length="275" mass="28711">MALLAVATTSPVTATLGIRILPYRWTSIVPEIHEVFTPMAPAAHAFAGRHQAADLAAALSAPGRQVLVHGPSGAGKTTLAVHTLGRLGLRSALTYCRRTGDLLDAARAAEPVHGVVPPPPSTADGIASWLVTHDLAWALEDVHKLPPPAQSHVVEVMRACAAHGGAGRVVALTTAPALPGDGALGGALARIALAPMTPDELDRMLVAGAAALNVDIPLWMRLGIVEHAGGHPAICHQFALMLCVEADVYQRSPQRRTIPDEAFARARARTPTTLL</sequence>
<evidence type="ECO:0008006" key="3">
    <source>
        <dbReference type="Google" id="ProtNLM"/>
    </source>
</evidence>
<gene>
    <name evidence="1" type="ORF">Pflav_012600</name>
</gene>
<evidence type="ECO:0000313" key="2">
    <source>
        <dbReference type="Proteomes" id="UP000502508"/>
    </source>
</evidence>
<dbReference type="KEGG" id="pfla:Pflav_012600"/>
<dbReference type="SUPFAM" id="SSF52540">
    <property type="entry name" value="P-loop containing nucleoside triphosphate hydrolases"/>
    <property type="match status" value="1"/>
</dbReference>
<name>A0A6F8XM06_9ACTN</name>
<dbReference type="InterPro" id="IPR027417">
    <property type="entry name" value="P-loop_NTPase"/>
</dbReference>
<protein>
    <recommendedName>
        <fullName evidence="3">AAA+ ATPase domain-containing protein</fullName>
    </recommendedName>
</protein>
<reference evidence="1 2" key="1">
    <citation type="submission" date="2020-03" db="EMBL/GenBank/DDBJ databases">
        <title>Whole genome shotgun sequence of Phytohabitans flavus NBRC 107702.</title>
        <authorList>
            <person name="Komaki H."/>
            <person name="Tamura T."/>
        </authorList>
    </citation>
    <scope>NUCLEOTIDE SEQUENCE [LARGE SCALE GENOMIC DNA]</scope>
    <source>
        <strain evidence="1 2">NBRC 107702</strain>
    </source>
</reference>
<dbReference type="AlphaFoldDB" id="A0A6F8XM06"/>
<organism evidence="1 2">
    <name type="scientific">Phytohabitans flavus</name>
    <dbReference type="NCBI Taxonomy" id="1076124"/>
    <lineage>
        <taxon>Bacteria</taxon>
        <taxon>Bacillati</taxon>
        <taxon>Actinomycetota</taxon>
        <taxon>Actinomycetes</taxon>
        <taxon>Micromonosporales</taxon>
        <taxon>Micromonosporaceae</taxon>
    </lineage>
</organism>
<dbReference type="Proteomes" id="UP000502508">
    <property type="component" value="Chromosome"/>
</dbReference>
<dbReference type="EMBL" id="AP022870">
    <property type="protein sequence ID" value="BCB74850.1"/>
    <property type="molecule type" value="Genomic_DNA"/>
</dbReference>
<accession>A0A6F8XM06</accession>